<feature type="region of interest" description="Disordered" evidence="2">
    <location>
        <begin position="345"/>
        <end position="440"/>
    </location>
</feature>
<gene>
    <name evidence="3" type="ORF">CYCCA115_LOCUS9749</name>
</gene>
<feature type="compositionally biased region" description="Polar residues" evidence="2">
    <location>
        <begin position="390"/>
        <end position="399"/>
    </location>
</feature>
<accession>A0AAD2CWS1</accession>
<comment type="caution">
    <text evidence="3">The sequence shown here is derived from an EMBL/GenBank/DDBJ whole genome shotgun (WGS) entry which is preliminary data.</text>
</comment>
<feature type="compositionally biased region" description="Basic and acidic residues" evidence="2">
    <location>
        <begin position="618"/>
        <end position="631"/>
    </location>
</feature>
<evidence type="ECO:0000313" key="4">
    <source>
        <dbReference type="Proteomes" id="UP001295423"/>
    </source>
</evidence>
<feature type="compositionally biased region" description="Low complexity" evidence="2">
    <location>
        <begin position="347"/>
        <end position="357"/>
    </location>
</feature>
<dbReference type="PANTHER" id="PTHR38909">
    <property type="entry name" value="G PROTEIN GAMMA DOMAIN-CONTAINING PROTEIN"/>
    <property type="match status" value="1"/>
</dbReference>
<evidence type="ECO:0000313" key="3">
    <source>
        <dbReference type="EMBL" id="CAJ1945605.1"/>
    </source>
</evidence>
<name>A0AAD2CWS1_9STRA</name>
<feature type="region of interest" description="Disordered" evidence="2">
    <location>
        <begin position="769"/>
        <end position="799"/>
    </location>
</feature>
<keyword evidence="4" id="KW-1185">Reference proteome</keyword>
<evidence type="ECO:0008006" key="5">
    <source>
        <dbReference type="Google" id="ProtNLM"/>
    </source>
</evidence>
<keyword evidence="1" id="KW-0175">Coiled coil</keyword>
<feature type="compositionally biased region" description="Low complexity" evidence="2">
    <location>
        <begin position="126"/>
        <end position="137"/>
    </location>
</feature>
<feature type="region of interest" description="Disordered" evidence="2">
    <location>
        <begin position="1"/>
        <end position="149"/>
    </location>
</feature>
<feature type="compositionally biased region" description="Basic and acidic residues" evidence="2">
    <location>
        <begin position="865"/>
        <end position="875"/>
    </location>
</feature>
<dbReference type="InterPro" id="IPR036034">
    <property type="entry name" value="PDZ_sf"/>
</dbReference>
<feature type="region of interest" description="Disordered" evidence="2">
    <location>
        <begin position="687"/>
        <end position="711"/>
    </location>
</feature>
<proteinExistence type="predicted"/>
<feature type="region of interest" description="Disordered" evidence="2">
    <location>
        <begin position="610"/>
        <end position="631"/>
    </location>
</feature>
<sequence>MSNESKTGGNLLGKILLPGYTDAGSDASFKPVQVTSVASASAQPDDDDDMMSEAATEIFDNRSNSQNPRLPRREQPKEMQPKKQQQDIPHPSPRRGGENNYAFFPSTKPMPSPRPHSPPSVTRRQVSGSSVAGTSTVPETGAFSGEELERRERIHNSMKMGRVSFETGGQVVTLSAKALQAMDEKQTTSSSEDASWEAKQRTSLIENDDANSCVSSTASEMGTVINIGSDRFAEIEAMADMVEANADVFEMQEKQMQQEYMRRPGEKEILSLPILEGRSFEEPALRPMQSKSFSEAERGQDLGLRMKTTANDNVTTTPSINHQNHTNNPTTSAMVSAAIRRIGTGMSGKSMSGKSMSAPSTPKGSGMLPKVEDLLKSTLTPGRSTRESSFKTSSASQGLLRSPGGNSMFAERPVSLTPRFNRTPRNEQDPHLRKPPISPSIMLPGLQFARKCFSHDTTFDEYPFPVAEDGDDPESFGFDVPRSRGDRYNLRYRPLQQSQSWDVAHGKHQEAAFRARHHAFGTFKRTASHDDHSELRQRLNSDNFSPRKFSRTPAIELQTSQRIETEREDALDILACLVERAVEQEEERSDSSSNDQDTAIAKLSEALKVAKKGSMKSEGAKDDGESKIDEETKTCEEGMSIQPNVLDFLLKSHSYASEMMQATKSASSWLHSIGRGTSHPAVIMESKEEDGETTSGEEKSEEDESSVNEGSLRLQISTIKAMLHSAKAELKAKSETNEKLDAELSKCRAEIGRLKTASRSEPLHLTANKSILDISGNDDTGTNETPSASPEKKGKPEATLEKLDESKILDDSFNPDNSVMHGTLLQGKAFNESVIDMDQLNSAAMSEALNQANETIRRLHSELKEAKKIDDEKDPPTVTFPENTGSKLPEEKKSASDSMSSDLQTINVRMLDGENFVTEWTDLTPPLPPPPDHGLRSPIVNVVLEQWTTDRGLHDSLLAWIDRVMTGIDLESSVPPLTISSLDHQVRDGFVMHVLPLLLRRADIHVDVQTRAHRRTSYDMSVTVTQKGPQEQIDFQYPKPTHALLDQQHHVDEWAENFDPQIDNKSVAHSAVTEHMSNSNSNLYYSGTYKTSHPTIAEYSSLAEMVPLSESQEMDQSAKPEAGIMSALGGALGGFLSRRKGNSSGSPSLDGEASIQRAASFEEAEEPYHRVVSAPPGRIGVTFVEYRGHAMVSDVSPDSPLSSWIYPSDILIAIDDTPVSGMRVRDIVKVLTNRRDQQRALRVISSHAMNEFTMNQSAMNTEPT</sequence>
<dbReference type="Gene3D" id="2.30.42.10">
    <property type="match status" value="1"/>
</dbReference>
<reference evidence="3" key="1">
    <citation type="submission" date="2023-08" db="EMBL/GenBank/DDBJ databases">
        <authorList>
            <person name="Audoor S."/>
            <person name="Bilcke G."/>
        </authorList>
    </citation>
    <scope>NUCLEOTIDE SEQUENCE</scope>
</reference>
<feature type="compositionally biased region" description="Pro residues" evidence="2">
    <location>
        <begin position="108"/>
        <end position="118"/>
    </location>
</feature>
<dbReference type="AlphaFoldDB" id="A0AAD2CWS1"/>
<feature type="compositionally biased region" description="Basic and acidic residues" evidence="2">
    <location>
        <begin position="71"/>
        <end position="85"/>
    </location>
</feature>
<organism evidence="3 4">
    <name type="scientific">Cylindrotheca closterium</name>
    <dbReference type="NCBI Taxonomy" id="2856"/>
    <lineage>
        <taxon>Eukaryota</taxon>
        <taxon>Sar</taxon>
        <taxon>Stramenopiles</taxon>
        <taxon>Ochrophyta</taxon>
        <taxon>Bacillariophyta</taxon>
        <taxon>Bacillariophyceae</taxon>
        <taxon>Bacillariophycidae</taxon>
        <taxon>Bacillariales</taxon>
        <taxon>Bacillariaceae</taxon>
        <taxon>Cylindrotheca</taxon>
    </lineage>
</organism>
<dbReference type="PANTHER" id="PTHR38909:SF1">
    <property type="entry name" value="G PROTEIN GAMMA DOMAIN-CONTAINING PROTEIN"/>
    <property type="match status" value="1"/>
</dbReference>
<dbReference type="Proteomes" id="UP001295423">
    <property type="component" value="Unassembled WGS sequence"/>
</dbReference>
<protein>
    <recommendedName>
        <fullName evidence="5">PDZ domain-containing protein</fullName>
    </recommendedName>
</protein>
<dbReference type="EMBL" id="CAKOGP040001446">
    <property type="protein sequence ID" value="CAJ1945605.1"/>
    <property type="molecule type" value="Genomic_DNA"/>
</dbReference>
<feature type="compositionally biased region" description="Polar residues" evidence="2">
    <location>
        <begin position="777"/>
        <end position="788"/>
    </location>
</feature>
<feature type="region of interest" description="Disordered" evidence="2">
    <location>
        <begin position="865"/>
        <end position="900"/>
    </location>
</feature>
<evidence type="ECO:0000256" key="2">
    <source>
        <dbReference type="SAM" id="MobiDB-lite"/>
    </source>
</evidence>
<feature type="coiled-coil region" evidence="1">
    <location>
        <begin position="723"/>
        <end position="757"/>
    </location>
</feature>
<evidence type="ECO:0000256" key="1">
    <source>
        <dbReference type="SAM" id="Coils"/>
    </source>
</evidence>
<dbReference type="SUPFAM" id="SSF50156">
    <property type="entry name" value="PDZ domain-like"/>
    <property type="match status" value="1"/>
</dbReference>
<feature type="compositionally biased region" description="Basic and acidic residues" evidence="2">
    <location>
        <begin position="790"/>
        <end position="799"/>
    </location>
</feature>